<dbReference type="Pfam" id="PF02670">
    <property type="entry name" value="DXP_reductoisom"/>
    <property type="match status" value="1"/>
</dbReference>
<feature type="binding site" evidence="13">
    <location>
        <position position="159"/>
    </location>
    <ligand>
        <name>1-deoxy-D-xylulose 5-phosphate</name>
        <dbReference type="ChEBI" id="CHEBI:57792"/>
    </ligand>
</feature>
<evidence type="ECO:0000256" key="13">
    <source>
        <dbReference type="HAMAP-Rule" id="MF_00183"/>
    </source>
</evidence>
<evidence type="ECO:0000313" key="17">
    <source>
        <dbReference type="EMBL" id="TCV92583.1"/>
    </source>
</evidence>
<keyword evidence="7 13" id="KW-0560">Oxidoreductase</keyword>
<dbReference type="NCBIfam" id="NF003938">
    <property type="entry name" value="PRK05447.1-1"/>
    <property type="match status" value="1"/>
</dbReference>
<dbReference type="FunFam" id="1.10.1740.10:FF:000004">
    <property type="entry name" value="1-deoxy-D-xylulose 5-phosphate reductoisomerase"/>
    <property type="match status" value="1"/>
</dbReference>
<comment type="subunit">
    <text evidence="13">Homodimer.</text>
</comment>
<dbReference type="InterPro" id="IPR036169">
    <property type="entry name" value="DXPR_C_sf"/>
</dbReference>
<feature type="binding site" evidence="13">
    <location>
        <position position="43"/>
    </location>
    <ligand>
        <name>NADPH</name>
        <dbReference type="ChEBI" id="CHEBI:57783"/>
    </ligand>
</feature>
<evidence type="ECO:0000256" key="8">
    <source>
        <dbReference type="ARBA" id="ARBA00023211"/>
    </source>
</evidence>
<dbReference type="InterPro" id="IPR013644">
    <property type="entry name" value="DXP_reductoisomerase_C"/>
</dbReference>
<comment type="similarity">
    <text evidence="3 13">Belongs to the DXR family.</text>
</comment>
<feature type="binding site" evidence="13">
    <location>
        <position position="157"/>
    </location>
    <ligand>
        <name>Mn(2+)</name>
        <dbReference type="ChEBI" id="CHEBI:29035"/>
    </ligand>
</feature>
<evidence type="ECO:0000256" key="12">
    <source>
        <dbReference type="ARBA" id="ARBA00071224"/>
    </source>
</evidence>
<keyword evidence="13" id="KW-0460">Magnesium</keyword>
<feature type="binding site" evidence="13">
    <location>
        <position position="235"/>
    </location>
    <ligand>
        <name>1-deoxy-D-xylulose 5-phosphate</name>
        <dbReference type="ChEBI" id="CHEBI:57792"/>
    </ligand>
</feature>
<dbReference type="InterPro" id="IPR003821">
    <property type="entry name" value="DXP_reductoisomerase"/>
</dbReference>
<feature type="binding site" evidence="13">
    <location>
        <position position="45"/>
    </location>
    <ligand>
        <name>NADPH</name>
        <dbReference type="ChEBI" id="CHEBI:57783"/>
    </ligand>
</feature>
<dbReference type="AlphaFoldDB" id="A0A4R3YNW1"/>
<comment type="catalytic activity">
    <reaction evidence="10">
        <text>2-C-methyl-D-erythritol 4-phosphate + NADP(+) = 1-deoxy-D-xylulose 5-phosphate + NADPH + H(+)</text>
        <dbReference type="Rhea" id="RHEA:13717"/>
        <dbReference type="ChEBI" id="CHEBI:15378"/>
        <dbReference type="ChEBI" id="CHEBI:57783"/>
        <dbReference type="ChEBI" id="CHEBI:57792"/>
        <dbReference type="ChEBI" id="CHEBI:58262"/>
        <dbReference type="ChEBI" id="CHEBI:58349"/>
        <dbReference type="EC" id="1.1.1.267"/>
    </reaction>
    <physiologicalReaction direction="right-to-left" evidence="10">
        <dbReference type="Rhea" id="RHEA:13719"/>
    </physiologicalReaction>
</comment>
<evidence type="ECO:0000259" key="14">
    <source>
        <dbReference type="Pfam" id="PF02670"/>
    </source>
</evidence>
<evidence type="ECO:0000259" key="15">
    <source>
        <dbReference type="Pfam" id="PF08436"/>
    </source>
</evidence>
<dbReference type="EMBL" id="SMCR01000011">
    <property type="protein sequence ID" value="TCV92583.1"/>
    <property type="molecule type" value="Genomic_DNA"/>
</dbReference>
<keyword evidence="5 13" id="KW-0479">Metal-binding</keyword>
<proteinExistence type="inferred from homology"/>
<dbReference type="NCBIfam" id="TIGR00243">
    <property type="entry name" value="Dxr"/>
    <property type="match status" value="1"/>
</dbReference>
<evidence type="ECO:0000256" key="2">
    <source>
        <dbReference type="ARBA" id="ARBA00005094"/>
    </source>
</evidence>
<feature type="binding site" evidence="13">
    <location>
        <position position="18"/>
    </location>
    <ligand>
        <name>NADPH</name>
        <dbReference type="ChEBI" id="CHEBI:57783"/>
    </ligand>
</feature>
<dbReference type="InterPro" id="IPR013512">
    <property type="entry name" value="DXP_reductoisomerase_N"/>
</dbReference>
<evidence type="ECO:0000256" key="5">
    <source>
        <dbReference type="ARBA" id="ARBA00022723"/>
    </source>
</evidence>
<feature type="binding site" evidence="13">
    <location>
        <position position="132"/>
    </location>
    <ligand>
        <name>1-deoxy-D-xylulose 5-phosphate</name>
        <dbReference type="ChEBI" id="CHEBI:57792"/>
    </ligand>
</feature>
<comment type="function">
    <text evidence="11 13">Catalyzes the NADPH-dependent rearrangement and reduction of 1-deoxy-D-xylulose-5-phosphate (DXP) to 2-C-methyl-D-erythritol 4-phosphate (MEP).</text>
</comment>
<dbReference type="GO" id="GO:0051484">
    <property type="term" value="P:isopentenyl diphosphate biosynthetic process, methylerythritol 4-phosphate pathway involved in terpenoid biosynthetic process"/>
    <property type="evidence" value="ECO:0007669"/>
    <property type="project" value="TreeGrafter"/>
</dbReference>
<feature type="domain" description="1-deoxy-D-xylulose 5-phosphate reductoisomerase N-terminal" evidence="14">
    <location>
        <begin position="11"/>
        <end position="139"/>
    </location>
</feature>
<evidence type="ECO:0000313" key="18">
    <source>
        <dbReference type="Proteomes" id="UP000295719"/>
    </source>
</evidence>
<feature type="binding site" evidence="13">
    <location>
        <position position="17"/>
    </location>
    <ligand>
        <name>NADPH</name>
        <dbReference type="ChEBI" id="CHEBI:57783"/>
    </ligand>
</feature>
<feature type="domain" description="DXP reductoisomerase C-terminal" evidence="16">
    <location>
        <begin position="278"/>
        <end position="394"/>
    </location>
</feature>
<reference evidence="17 18" key="1">
    <citation type="submission" date="2019-03" db="EMBL/GenBank/DDBJ databases">
        <title>Genomic Encyclopedia of Type Strains, Phase IV (KMG-IV): sequencing the most valuable type-strain genomes for metagenomic binning, comparative biology and taxonomic classification.</title>
        <authorList>
            <person name="Goeker M."/>
        </authorList>
    </citation>
    <scope>NUCLEOTIDE SEQUENCE [LARGE SCALE GENOMIC DNA]</scope>
    <source>
        <strain evidence="17 18">DSM 19580</strain>
    </source>
</reference>
<feature type="binding site" evidence="13">
    <location>
        <position position="216"/>
    </location>
    <ligand>
        <name>1-deoxy-D-xylulose 5-phosphate</name>
        <dbReference type="ChEBI" id="CHEBI:57792"/>
    </ligand>
</feature>
<feature type="binding site" evidence="13">
    <location>
        <position position="222"/>
    </location>
    <ligand>
        <name>NADPH</name>
        <dbReference type="ChEBI" id="CHEBI:57783"/>
    </ligand>
</feature>
<evidence type="ECO:0000256" key="3">
    <source>
        <dbReference type="ARBA" id="ARBA00006825"/>
    </source>
</evidence>
<dbReference type="SUPFAM" id="SSF69055">
    <property type="entry name" value="1-deoxy-D-xylulose-5-phosphate reductoisomerase, C-terminal domain"/>
    <property type="match status" value="1"/>
</dbReference>
<comment type="cofactor">
    <cofactor evidence="13">
        <name>Mg(2+)</name>
        <dbReference type="ChEBI" id="CHEBI:18420"/>
    </cofactor>
    <cofactor evidence="13">
        <name>Mn(2+)</name>
        <dbReference type="ChEBI" id="CHEBI:29035"/>
    </cofactor>
</comment>
<evidence type="ECO:0000256" key="1">
    <source>
        <dbReference type="ARBA" id="ARBA00001941"/>
    </source>
</evidence>
<feature type="binding site" evidence="13">
    <location>
        <position position="193"/>
    </location>
    <ligand>
        <name>1-deoxy-D-xylulose 5-phosphate</name>
        <dbReference type="ChEBI" id="CHEBI:57792"/>
    </ligand>
</feature>
<evidence type="ECO:0000256" key="11">
    <source>
        <dbReference type="ARBA" id="ARBA00054845"/>
    </source>
</evidence>
<dbReference type="PANTHER" id="PTHR30525:SF0">
    <property type="entry name" value="1-DEOXY-D-XYLULOSE 5-PHOSPHATE REDUCTOISOMERASE, CHLOROPLASTIC"/>
    <property type="match status" value="1"/>
</dbReference>
<feature type="binding site" evidence="13">
    <location>
        <position position="234"/>
    </location>
    <ligand>
        <name>1-deoxy-D-xylulose 5-phosphate</name>
        <dbReference type="ChEBI" id="CHEBI:57792"/>
    </ligand>
</feature>
<protein>
    <recommendedName>
        <fullName evidence="12 13">1-deoxy-D-xylulose 5-phosphate reductoisomerase</fullName>
        <shortName evidence="13">DXP reductoisomerase</shortName>
        <ecNumber evidence="4 13">1.1.1.267</ecNumber>
    </recommendedName>
    <alternativeName>
        <fullName evidence="13">1-deoxyxylulose-5-phosphate reductoisomerase</fullName>
    </alternativeName>
    <alternativeName>
        <fullName evidence="13">2-C-methyl-D-erythritol 4-phosphate synthase</fullName>
    </alternativeName>
</protein>
<feature type="binding site" evidence="13">
    <location>
        <position position="238"/>
    </location>
    <ligand>
        <name>Mn(2+)</name>
        <dbReference type="ChEBI" id="CHEBI:29035"/>
    </ligand>
</feature>
<dbReference type="InterPro" id="IPR026877">
    <property type="entry name" value="DXPR_C"/>
</dbReference>
<keyword evidence="17" id="KW-0413">Isomerase</keyword>
<feature type="binding site" evidence="13">
    <location>
        <position position="238"/>
    </location>
    <ligand>
        <name>1-deoxy-D-xylulose 5-phosphate</name>
        <dbReference type="ChEBI" id="CHEBI:57792"/>
    </ligand>
</feature>
<keyword evidence="8 13" id="KW-0464">Manganese</keyword>
<dbReference type="SUPFAM" id="SSF51735">
    <property type="entry name" value="NAD(P)-binding Rossmann-fold domains"/>
    <property type="match status" value="1"/>
</dbReference>
<comment type="pathway">
    <text evidence="2 13">Isoprenoid biosynthesis; isopentenyl diphosphate biosynthesis via DXP pathway; isopentenyl diphosphate from 1-deoxy-D-xylulose 5-phosphate: step 1/6.</text>
</comment>
<comment type="cofactor">
    <cofactor evidence="1">
        <name>Co(2+)</name>
        <dbReference type="ChEBI" id="CHEBI:48828"/>
    </cofactor>
</comment>
<dbReference type="UniPathway" id="UPA00056">
    <property type="reaction ID" value="UER00092"/>
</dbReference>
<gene>
    <name evidence="13" type="primary">dxr</name>
    <name evidence="17" type="ORF">EDC52_11126</name>
</gene>
<feature type="binding site" evidence="13">
    <location>
        <position position="20"/>
    </location>
    <ligand>
        <name>NADPH</name>
        <dbReference type="ChEBI" id="CHEBI:57783"/>
    </ligand>
</feature>
<keyword evidence="9 13" id="KW-0414">Isoprene biosynthesis</keyword>
<organism evidence="17 18">
    <name type="scientific">Biostraticola tofi</name>
    <dbReference type="NCBI Taxonomy" id="466109"/>
    <lineage>
        <taxon>Bacteria</taxon>
        <taxon>Pseudomonadati</taxon>
        <taxon>Pseudomonadota</taxon>
        <taxon>Gammaproteobacteria</taxon>
        <taxon>Enterobacterales</taxon>
        <taxon>Bruguierivoracaceae</taxon>
        <taxon>Biostraticola</taxon>
    </lineage>
</organism>
<keyword evidence="18" id="KW-1185">Reference proteome</keyword>
<evidence type="ECO:0000256" key="6">
    <source>
        <dbReference type="ARBA" id="ARBA00022857"/>
    </source>
</evidence>
<dbReference type="Pfam" id="PF13288">
    <property type="entry name" value="DXPR_C"/>
    <property type="match status" value="1"/>
</dbReference>
<name>A0A4R3YNW1_9GAMM</name>
<dbReference type="InterPro" id="IPR036291">
    <property type="entry name" value="NAD(P)-bd_dom_sf"/>
</dbReference>
<feature type="domain" description="1-deoxy-D-xylulose 5-phosphate reductoisomerase C-terminal" evidence="15">
    <location>
        <begin position="153"/>
        <end position="246"/>
    </location>
</feature>
<dbReference type="Gene3D" id="3.40.50.720">
    <property type="entry name" value="NAD(P)-binding Rossmann-like Domain"/>
    <property type="match status" value="1"/>
</dbReference>
<feature type="binding site" evidence="13">
    <location>
        <position position="158"/>
    </location>
    <ligand>
        <name>1-deoxy-D-xylulose 5-phosphate</name>
        <dbReference type="ChEBI" id="CHEBI:57792"/>
    </ligand>
</feature>
<feature type="binding site" evidence="13">
    <location>
        <position position="19"/>
    </location>
    <ligand>
        <name>NADPH</name>
        <dbReference type="ChEBI" id="CHEBI:57783"/>
    </ligand>
</feature>
<dbReference type="SUPFAM" id="SSF55347">
    <property type="entry name" value="Glyceraldehyde-3-phosphate dehydrogenase-like, C-terminal domain"/>
    <property type="match status" value="1"/>
</dbReference>
<dbReference type="GO" id="GO:0030604">
    <property type="term" value="F:1-deoxy-D-xylulose-5-phosphate reductoisomerase activity"/>
    <property type="evidence" value="ECO:0007669"/>
    <property type="project" value="UniProtKB-UniRule"/>
</dbReference>
<dbReference type="GO" id="GO:0030145">
    <property type="term" value="F:manganese ion binding"/>
    <property type="evidence" value="ECO:0007669"/>
    <property type="project" value="TreeGrafter"/>
</dbReference>
<dbReference type="FunFam" id="3.40.50.720:FF:000045">
    <property type="entry name" value="1-deoxy-D-xylulose 5-phosphate reductoisomerase"/>
    <property type="match status" value="1"/>
</dbReference>
<dbReference type="Gene3D" id="1.10.1740.10">
    <property type="match status" value="1"/>
</dbReference>
<comment type="caution">
    <text evidence="17">The sequence shown here is derived from an EMBL/GenBank/DDBJ whole genome shotgun (WGS) entry which is preliminary data.</text>
</comment>
<feature type="binding site" evidence="13">
    <location>
        <position position="229"/>
    </location>
    <ligand>
        <name>1-deoxy-D-xylulose 5-phosphate</name>
        <dbReference type="ChEBI" id="CHEBI:57792"/>
    </ligand>
</feature>
<evidence type="ECO:0000256" key="7">
    <source>
        <dbReference type="ARBA" id="ARBA00023002"/>
    </source>
</evidence>
<dbReference type="Pfam" id="PF08436">
    <property type="entry name" value="DXP_redisom_C"/>
    <property type="match status" value="1"/>
</dbReference>
<dbReference type="GO" id="GO:0070402">
    <property type="term" value="F:NADPH binding"/>
    <property type="evidence" value="ECO:0007669"/>
    <property type="project" value="InterPro"/>
</dbReference>
<evidence type="ECO:0000259" key="16">
    <source>
        <dbReference type="Pfam" id="PF13288"/>
    </source>
</evidence>
<dbReference type="Proteomes" id="UP000295719">
    <property type="component" value="Unassembled WGS sequence"/>
</dbReference>
<dbReference type="GO" id="GO:0016853">
    <property type="term" value="F:isomerase activity"/>
    <property type="evidence" value="ECO:0007669"/>
    <property type="project" value="UniProtKB-KW"/>
</dbReference>
<dbReference type="PIRSF" id="PIRSF006205">
    <property type="entry name" value="Dxp_reductismrs"/>
    <property type="match status" value="1"/>
</dbReference>
<feature type="binding site" evidence="13">
    <location>
        <position position="44"/>
    </location>
    <ligand>
        <name>NADPH</name>
        <dbReference type="ChEBI" id="CHEBI:57783"/>
    </ligand>
</feature>
<dbReference type="HAMAP" id="MF_00183">
    <property type="entry name" value="DXP_reductoisom"/>
    <property type="match status" value="1"/>
</dbReference>
<evidence type="ECO:0000256" key="4">
    <source>
        <dbReference type="ARBA" id="ARBA00012366"/>
    </source>
</evidence>
<sequence length="405" mass="43914">MMASGYPMKYLTILGSTGSIGTNTLAVIRQNPQQFAVRALVAGKNVDLMVEQCLSFRPDYACMADENAARQLKVHLRQAGLSTEVLSGEEAACELAALSDVDLVMAAIVGAAGLLPTMSALRAGKTVLLANKESLVTCGRIFMNEARQSNARLLPVDSEHNAIFQSLPERVQLDLGHASLHEHGVSRIILTGSGGPFRTVDLSLLSAMTPDQACAHPNWSMGRKISVDSATMMNKGLEYIEARWLFNASAEQMEVILHPQSVIHSMVRYLDGSVLAQMGAPDMRTPIAHAMAYPRRIVSGVEPLDFYRAGPLSFEQPDYQRYPCLALAMQASEAGQAATTALNAANEVSVAAFLRSEIGFTDIAAVNRAVMERMSLSEPHSVGDVLAIDRDAREFAVNESRYFMH</sequence>
<feature type="binding site" evidence="13">
    <location>
        <position position="131"/>
    </location>
    <ligand>
        <name>NADPH</name>
        <dbReference type="ChEBI" id="CHEBI:57783"/>
    </ligand>
</feature>
<accession>A0A4R3YNW1</accession>
<dbReference type="PANTHER" id="PTHR30525">
    <property type="entry name" value="1-DEOXY-D-XYLULOSE 5-PHOSPHATE REDUCTOISOMERASE"/>
    <property type="match status" value="1"/>
</dbReference>
<feature type="binding site" evidence="13">
    <location>
        <position position="133"/>
    </location>
    <ligand>
        <name>NADPH</name>
        <dbReference type="ChEBI" id="CHEBI:57783"/>
    </ligand>
</feature>
<feature type="binding site" evidence="13">
    <location>
        <position position="159"/>
    </location>
    <ligand>
        <name>Mn(2+)</name>
        <dbReference type="ChEBI" id="CHEBI:29035"/>
    </ligand>
</feature>
<evidence type="ECO:0000256" key="10">
    <source>
        <dbReference type="ARBA" id="ARBA00048543"/>
    </source>
</evidence>
<keyword evidence="6 13" id="KW-0521">NADP</keyword>
<dbReference type="NCBIfam" id="NF009114">
    <property type="entry name" value="PRK12464.1"/>
    <property type="match status" value="1"/>
</dbReference>
<dbReference type="EC" id="1.1.1.267" evidence="4 13"/>
<evidence type="ECO:0000256" key="9">
    <source>
        <dbReference type="ARBA" id="ARBA00023229"/>
    </source>
</evidence>